<dbReference type="EMBL" id="CP088156">
    <property type="protein sequence ID" value="UFZ01966.1"/>
    <property type="molecule type" value="Genomic_DNA"/>
</dbReference>
<name>A0ABY3R3T4_9BRAD</name>
<evidence type="ECO:0000313" key="2">
    <source>
        <dbReference type="EMBL" id="UFZ01966.1"/>
    </source>
</evidence>
<organism evidence="2 3">
    <name type="scientific">Bradyrhizobium ontarionense</name>
    <dbReference type="NCBI Taxonomy" id="2898149"/>
    <lineage>
        <taxon>Bacteria</taxon>
        <taxon>Pseudomonadati</taxon>
        <taxon>Pseudomonadota</taxon>
        <taxon>Alphaproteobacteria</taxon>
        <taxon>Hyphomicrobiales</taxon>
        <taxon>Nitrobacteraceae</taxon>
        <taxon>Bradyrhizobium</taxon>
    </lineage>
</organism>
<keyword evidence="1" id="KW-0472">Membrane</keyword>
<feature type="transmembrane region" description="Helical" evidence="1">
    <location>
        <begin position="35"/>
        <end position="56"/>
    </location>
</feature>
<dbReference type="RefSeq" id="WP_231317759.1">
    <property type="nucleotide sequence ID" value="NZ_CP088156.1"/>
</dbReference>
<keyword evidence="1" id="KW-0812">Transmembrane</keyword>
<accession>A0ABY3R3T4</accession>
<evidence type="ECO:0000256" key="1">
    <source>
        <dbReference type="SAM" id="Phobius"/>
    </source>
</evidence>
<dbReference type="Proteomes" id="UP001431010">
    <property type="component" value="Chromosome"/>
</dbReference>
<evidence type="ECO:0000313" key="3">
    <source>
        <dbReference type="Proteomes" id="UP001431010"/>
    </source>
</evidence>
<protein>
    <submittedName>
        <fullName evidence="2">Uncharacterized protein</fullName>
    </submittedName>
</protein>
<keyword evidence="3" id="KW-1185">Reference proteome</keyword>
<proteinExistence type="predicted"/>
<reference evidence="2" key="1">
    <citation type="journal article" date="2024" name="Antonie Van Leeuwenhoek">
        <title>Bradyrhizobium ontarionense sp. nov., a novel bacterial symbiont isolated from Aeschynomene indica (Indian jointvetch), harbours photosynthesis, nitrogen fixation and nitrous oxide (N2O) reductase genes.</title>
        <authorList>
            <person name="Bromfield E.S.P."/>
            <person name="Cloutier S."/>
        </authorList>
    </citation>
    <scope>NUCLEOTIDE SEQUENCE</scope>
    <source>
        <strain evidence="2">A19</strain>
    </source>
</reference>
<keyword evidence="1" id="KW-1133">Transmembrane helix</keyword>
<gene>
    <name evidence="2" type="ORF">LQG66_21915</name>
</gene>
<sequence length="269" mass="28656">MHSDSARTAATTRTATVLQAFQAITDEVCGTFARLFAYVGALALIAMVGMAGWNALDGGDDAGPPLRPGWTTAEGAVPAFSLRLADQPDRTATYTVLTHPAGGRKDVLRWGERSRDRPAAELEIYRIGPERDAVGNPRADLVVRMGRSAGADLETAGVIESRFGPVGLMRRAGVPEGPGACLGFIKTIAEPALRISGWSCQGVTMPARRAMVGCMLNRLTVLSSRHDTALAELFSQAEPRRADCDGPGEARTLSDWVTALDNPKLRGRL</sequence>